<accession>A0A4V6PJJ2</accession>
<dbReference type="STRING" id="1122149.FD44_GL001560"/>
<feature type="binding site" evidence="11">
    <location>
        <position position="154"/>
    </location>
    <ligand>
        <name>Mg(2+)</name>
        <dbReference type="ChEBI" id="CHEBI:18420"/>
    </ligand>
</feature>
<dbReference type="AlphaFoldDB" id="A0A4V6PJJ2"/>
<dbReference type="SUPFAM" id="SSF143631">
    <property type="entry name" value="ApbE-like"/>
    <property type="match status" value="1"/>
</dbReference>
<dbReference type="PIRSF" id="PIRSF006268">
    <property type="entry name" value="ApbE"/>
    <property type="match status" value="1"/>
</dbReference>
<dbReference type="Pfam" id="PF02424">
    <property type="entry name" value="ApbE"/>
    <property type="match status" value="1"/>
</dbReference>
<reference evidence="12 13" key="1">
    <citation type="journal article" date="2019" name="Appl. Microbiol. Biotechnol.">
        <title>Uncovering carbohydrate metabolism through a genotype-phenotype association study of 56 lactic acid bacteria genomes.</title>
        <authorList>
            <person name="Buron-Moles G."/>
            <person name="Chailyan A."/>
            <person name="Dolejs I."/>
            <person name="Forster J."/>
            <person name="Miks M.H."/>
        </authorList>
    </citation>
    <scope>NUCLEOTIDE SEQUENCE [LARGE SCALE GENOMIC DNA]</scope>
    <source>
        <strain evidence="12 13">ATCC 49373</strain>
    </source>
</reference>
<dbReference type="PANTHER" id="PTHR30040">
    <property type="entry name" value="THIAMINE BIOSYNTHESIS LIPOPROTEIN APBE"/>
    <property type="match status" value="1"/>
</dbReference>
<evidence type="ECO:0000256" key="4">
    <source>
        <dbReference type="ARBA" id="ARBA00022679"/>
    </source>
</evidence>
<keyword evidence="13" id="KW-1185">Reference proteome</keyword>
<evidence type="ECO:0000256" key="8">
    <source>
        <dbReference type="ARBA" id="ARBA00031306"/>
    </source>
</evidence>
<evidence type="ECO:0000256" key="10">
    <source>
        <dbReference type="PIRNR" id="PIRNR006268"/>
    </source>
</evidence>
<evidence type="ECO:0000256" key="1">
    <source>
        <dbReference type="ARBA" id="ARBA00011955"/>
    </source>
</evidence>
<keyword evidence="6 10" id="KW-0274">FAD</keyword>
<comment type="catalytic activity">
    <reaction evidence="9 10">
        <text>L-threonyl-[protein] + FAD = FMN-L-threonyl-[protein] + AMP + H(+)</text>
        <dbReference type="Rhea" id="RHEA:36847"/>
        <dbReference type="Rhea" id="RHEA-COMP:11060"/>
        <dbReference type="Rhea" id="RHEA-COMP:11061"/>
        <dbReference type="ChEBI" id="CHEBI:15378"/>
        <dbReference type="ChEBI" id="CHEBI:30013"/>
        <dbReference type="ChEBI" id="CHEBI:57692"/>
        <dbReference type="ChEBI" id="CHEBI:74257"/>
        <dbReference type="ChEBI" id="CHEBI:456215"/>
        <dbReference type="EC" id="2.7.1.180"/>
    </reaction>
</comment>
<evidence type="ECO:0000313" key="12">
    <source>
        <dbReference type="EMBL" id="TDG70835.1"/>
    </source>
</evidence>
<keyword evidence="7 10" id="KW-0460">Magnesium</keyword>
<sequence>MKISMTKATEAQHRTYYGLGTKIDLTIFGTQSPTLLDKANDLISGYEDRLTINRTESELMSVNDAAGQSPVAVSSSTFALTKLAVKTSLQHDGFNASIGPLVKLWDIGFSDAHVPDDASIKDHLKVIDPTDIVLDDQDQTIFLKKAGMELDLGGIAKGYIADRIRDLWRSAGVRAGMINLGGNVLIMGSSPKHLDGDWRIGVQNPFAERGDNIAAIQIEACSAVTSGIYERHLDVDGKSYHHILDSQTGYPRQNNLVSVTVFSKDSVVGEIETTRLFFAGGPIPNWMETADNVYGAIFITKDKEIQIVGLPEGSFHLFNDDFTVL</sequence>
<dbReference type="Proteomes" id="UP000294854">
    <property type="component" value="Unassembled WGS sequence"/>
</dbReference>
<dbReference type="InterPro" id="IPR003374">
    <property type="entry name" value="ApbE-like_sf"/>
</dbReference>
<evidence type="ECO:0000256" key="7">
    <source>
        <dbReference type="ARBA" id="ARBA00022842"/>
    </source>
</evidence>
<dbReference type="GO" id="GO:0046872">
    <property type="term" value="F:metal ion binding"/>
    <property type="evidence" value="ECO:0007669"/>
    <property type="project" value="UniProtKB-UniRule"/>
</dbReference>
<keyword evidence="3 10" id="KW-0285">Flavoprotein</keyword>
<dbReference type="PANTHER" id="PTHR30040:SF2">
    <property type="entry name" value="FAD:PROTEIN FMN TRANSFERASE"/>
    <property type="match status" value="1"/>
</dbReference>
<dbReference type="Gene3D" id="3.10.520.10">
    <property type="entry name" value="ApbE-like domains"/>
    <property type="match status" value="1"/>
</dbReference>
<feature type="binding site" evidence="11">
    <location>
        <position position="274"/>
    </location>
    <ligand>
        <name>Mg(2+)</name>
        <dbReference type="ChEBI" id="CHEBI:18420"/>
    </ligand>
</feature>
<keyword evidence="5 10" id="KW-0479">Metal-binding</keyword>
<comment type="cofactor">
    <cofactor evidence="11">
        <name>Mg(2+)</name>
        <dbReference type="ChEBI" id="CHEBI:18420"/>
    </cofactor>
    <cofactor evidence="11">
        <name>Mn(2+)</name>
        <dbReference type="ChEBI" id="CHEBI:29035"/>
    </cofactor>
    <text evidence="11">Magnesium. Can also use manganese.</text>
</comment>
<proteinExistence type="inferred from homology"/>
<evidence type="ECO:0000313" key="13">
    <source>
        <dbReference type="Proteomes" id="UP000294854"/>
    </source>
</evidence>
<organism evidence="12 13">
    <name type="scientific">Secundilactobacillus malefermentans</name>
    <dbReference type="NCBI Taxonomy" id="176292"/>
    <lineage>
        <taxon>Bacteria</taxon>
        <taxon>Bacillati</taxon>
        <taxon>Bacillota</taxon>
        <taxon>Bacilli</taxon>
        <taxon>Lactobacillales</taxon>
        <taxon>Lactobacillaceae</taxon>
        <taxon>Secundilactobacillus</taxon>
    </lineage>
</organism>
<evidence type="ECO:0000256" key="11">
    <source>
        <dbReference type="PIRSR" id="PIRSR006268-2"/>
    </source>
</evidence>
<keyword evidence="4 10" id="KW-0808">Transferase</keyword>
<evidence type="ECO:0000256" key="6">
    <source>
        <dbReference type="ARBA" id="ARBA00022827"/>
    </source>
</evidence>
<gene>
    <name evidence="12" type="ORF">C5L31_000403</name>
</gene>
<evidence type="ECO:0000256" key="3">
    <source>
        <dbReference type="ARBA" id="ARBA00022630"/>
    </source>
</evidence>
<evidence type="ECO:0000256" key="2">
    <source>
        <dbReference type="ARBA" id="ARBA00016337"/>
    </source>
</evidence>
<dbReference type="InterPro" id="IPR024932">
    <property type="entry name" value="ApbE"/>
</dbReference>
<dbReference type="EC" id="2.7.1.180" evidence="1 10"/>
<comment type="caution">
    <text evidence="12">The sequence shown here is derived from an EMBL/GenBank/DDBJ whole genome shotgun (WGS) entry which is preliminary data.</text>
</comment>
<dbReference type="EMBL" id="PUFO01000110">
    <property type="protein sequence ID" value="TDG70835.1"/>
    <property type="molecule type" value="Genomic_DNA"/>
</dbReference>
<dbReference type="GO" id="GO:0016740">
    <property type="term" value="F:transferase activity"/>
    <property type="evidence" value="ECO:0007669"/>
    <property type="project" value="UniProtKB-UniRule"/>
</dbReference>
<dbReference type="OrthoDB" id="9778595at2"/>
<comment type="similarity">
    <text evidence="10">Belongs to the ApbE family.</text>
</comment>
<name>A0A4V6PJJ2_9LACO</name>
<protein>
    <recommendedName>
        <fullName evidence="2 10">FAD:protein FMN transferase</fullName>
        <ecNumber evidence="1 10">2.7.1.180</ecNumber>
    </recommendedName>
    <alternativeName>
        <fullName evidence="8 10">Flavin transferase</fullName>
    </alternativeName>
</protein>
<evidence type="ECO:0000256" key="9">
    <source>
        <dbReference type="ARBA" id="ARBA00048540"/>
    </source>
</evidence>
<evidence type="ECO:0000256" key="5">
    <source>
        <dbReference type="ARBA" id="ARBA00022723"/>
    </source>
</evidence>